<dbReference type="Gene3D" id="2.30.120.10">
    <property type="match status" value="1"/>
</dbReference>
<keyword evidence="3" id="KW-0865">Zymogen</keyword>
<comment type="caution">
    <text evidence="6">The sequence shown here is derived from an EMBL/GenBank/DDBJ whole genome shotgun (WGS) entry which is preliminary data.</text>
</comment>
<keyword evidence="5" id="KW-1133">Transmembrane helix</keyword>
<evidence type="ECO:0000313" key="7">
    <source>
        <dbReference type="Proteomes" id="UP001168363"/>
    </source>
</evidence>
<dbReference type="InterPro" id="IPR023343">
    <property type="entry name" value="Penicillin_amidase_dom1"/>
</dbReference>
<dbReference type="Gene3D" id="3.60.20.10">
    <property type="entry name" value="Glutamine Phosphoribosylpyrophosphate, subunit 1, domain 1"/>
    <property type="match status" value="1"/>
</dbReference>
<dbReference type="SUPFAM" id="SSF56235">
    <property type="entry name" value="N-terminal nucleophile aminohydrolases (Ntn hydrolases)"/>
    <property type="match status" value="1"/>
</dbReference>
<dbReference type="Proteomes" id="UP001168363">
    <property type="component" value="Unassembled WGS sequence"/>
</dbReference>
<dbReference type="Gene3D" id="1.10.1400.10">
    <property type="match status" value="1"/>
</dbReference>
<dbReference type="InterPro" id="IPR043147">
    <property type="entry name" value="Penicillin_amidase_A-knob"/>
</dbReference>
<dbReference type="InterPro" id="IPR043146">
    <property type="entry name" value="Penicillin_amidase_N_B-knob"/>
</dbReference>
<feature type="region of interest" description="Disordered" evidence="4">
    <location>
        <begin position="1"/>
        <end position="33"/>
    </location>
</feature>
<protein>
    <submittedName>
        <fullName evidence="6">Penicillin acylase family protein</fullName>
        <ecNumber evidence="6">3.5.1.-</ecNumber>
    </submittedName>
</protein>
<evidence type="ECO:0000256" key="4">
    <source>
        <dbReference type="SAM" id="MobiDB-lite"/>
    </source>
</evidence>
<organism evidence="6 7">
    <name type="scientific">Nocardioides cremeus</name>
    <dbReference type="NCBI Taxonomy" id="3058044"/>
    <lineage>
        <taxon>Bacteria</taxon>
        <taxon>Bacillati</taxon>
        <taxon>Actinomycetota</taxon>
        <taxon>Actinomycetes</taxon>
        <taxon>Propionibacteriales</taxon>
        <taxon>Nocardioidaceae</taxon>
        <taxon>Nocardioides</taxon>
    </lineage>
</organism>
<evidence type="ECO:0000256" key="3">
    <source>
        <dbReference type="ARBA" id="ARBA00023145"/>
    </source>
</evidence>
<dbReference type="Gene3D" id="1.10.439.10">
    <property type="entry name" value="Penicillin Amidohydrolase, domain 1"/>
    <property type="match status" value="1"/>
</dbReference>
<dbReference type="PANTHER" id="PTHR34218">
    <property type="entry name" value="PEPTIDASE S45 PENICILLIN AMIDASE"/>
    <property type="match status" value="1"/>
</dbReference>
<dbReference type="Pfam" id="PF01804">
    <property type="entry name" value="Penicil_amidase"/>
    <property type="match status" value="1"/>
</dbReference>
<proteinExistence type="inferred from homology"/>
<sequence>MTDTTSSSSGQQPGSSTDSSTGTAAGPTPAAPGGPAGAVAGFVVGGWRRFRSLPLPMRLTAYVALGLVLLLVLATATATVLVRRPLPQTSGVVEVAGLDGEVEVLRDEHGIAQIYADTMGDLARGQGYVHAQDRFFEMDVRRHATAGRLAELFGEEAVESDAYVRTMGWRRVAEKEVALLTPDTRAFLEAYADGVNAYLDDRGTSTISVEYTVLGLGGLDYQPEDWTPVDSLAWLKAMAWDLRGNMGDEIDRVLSADAVGAERAAQLFPAYPYGEVTPIVTQGAVVDQVYEQDAERGQTRLPLRPGFEADQHDALRDLRDGLERMPAWLGRGEGIGSNSWVVSGELTESGDPLLANDPHLGTSLPGVWTQMGLHCRDVGPQCPLDVSGFTFSGVPGVIIGHNADVAWGFTNLGPDVADLFVERVSGEDVLRDGELRPLRIREEVIRVQGGEDVRITVRTGSHGPLVSDVAEQIAEVADVASGRLGTIVPEGDEAAVALQWTALQPGTTADAILALNLATDWDSFRAAAADFEAPAQNLVYADTEGHIGYQAPGRIPIRKSGNDGKLPSAGWLPENDWTGSTVPYDALPSVLDPDEGFVVTANQAVVGPDYPYFLTDDWDRGARSERIRDLLTQRFEAGPVDADDMLEVQLDTRNPMAPVLVPHLLDVPLDRGYADDGQELLGDWDFSQPAEGEHSAAAAYYNVVWANLLRLVFDDELPADLAADGGQRWMAVVTDLLDEPDDPWWDDVVTEEVETRDDTLARAMLEARDELVRRQARDAESWTWGHLHRLDLRSATLGESGIGPVEALLNRDDWGVGGGSAIVDATSWDAAEGYAVTAAPSMRLVTSPGDWDASRWVNLTGVSGHPASEHYTDQTDLWADGETLPWRFGDEAVEDATEDRLVLQPPD</sequence>
<reference evidence="6" key="1">
    <citation type="submission" date="2023-06" db="EMBL/GenBank/DDBJ databases">
        <title>Genome sequence of Nocardioides sp. SOB44.</title>
        <authorList>
            <person name="Zhang G."/>
        </authorList>
    </citation>
    <scope>NUCLEOTIDE SEQUENCE</scope>
    <source>
        <strain evidence="6">SOB44</strain>
    </source>
</reference>
<keyword evidence="5" id="KW-0812">Transmembrane</keyword>
<comment type="similarity">
    <text evidence="1">Belongs to the peptidase S45 family.</text>
</comment>
<evidence type="ECO:0000313" key="6">
    <source>
        <dbReference type="EMBL" id="MDO3394622.1"/>
    </source>
</evidence>
<keyword evidence="7" id="KW-1185">Reference proteome</keyword>
<evidence type="ECO:0000256" key="2">
    <source>
        <dbReference type="ARBA" id="ARBA00022801"/>
    </source>
</evidence>
<dbReference type="RefSeq" id="WP_302705625.1">
    <property type="nucleotide sequence ID" value="NZ_JAULSC010000001.1"/>
</dbReference>
<dbReference type="InterPro" id="IPR014395">
    <property type="entry name" value="Pen/GL7ACA/AHL_acylase"/>
</dbReference>
<dbReference type="CDD" id="cd03747">
    <property type="entry name" value="Ntn_PGA_like"/>
    <property type="match status" value="1"/>
</dbReference>
<feature type="transmembrane region" description="Helical" evidence="5">
    <location>
        <begin position="59"/>
        <end position="82"/>
    </location>
</feature>
<accession>A0ABT8TQQ1</accession>
<evidence type="ECO:0000256" key="5">
    <source>
        <dbReference type="SAM" id="Phobius"/>
    </source>
</evidence>
<dbReference type="GO" id="GO:0016787">
    <property type="term" value="F:hydrolase activity"/>
    <property type="evidence" value="ECO:0007669"/>
    <property type="project" value="UniProtKB-KW"/>
</dbReference>
<dbReference type="PIRSF" id="PIRSF001227">
    <property type="entry name" value="Pen_acylase"/>
    <property type="match status" value="1"/>
</dbReference>
<dbReference type="EC" id="3.5.1.-" evidence="6"/>
<dbReference type="EMBL" id="JAULSC010000001">
    <property type="protein sequence ID" value="MDO3394622.1"/>
    <property type="molecule type" value="Genomic_DNA"/>
</dbReference>
<keyword evidence="5" id="KW-0472">Membrane</keyword>
<evidence type="ECO:0000256" key="1">
    <source>
        <dbReference type="ARBA" id="ARBA00006586"/>
    </source>
</evidence>
<dbReference type="PANTHER" id="PTHR34218:SF4">
    <property type="entry name" value="ACYL-HOMOSERINE LACTONE ACYLASE QUIP"/>
    <property type="match status" value="1"/>
</dbReference>
<keyword evidence="2 6" id="KW-0378">Hydrolase</keyword>
<gene>
    <name evidence="6" type="ORF">QWJ41_02710</name>
</gene>
<dbReference type="InterPro" id="IPR029055">
    <property type="entry name" value="Ntn_hydrolases_N"/>
</dbReference>
<name>A0ABT8TQQ1_9ACTN</name>
<dbReference type="InterPro" id="IPR002692">
    <property type="entry name" value="S45"/>
</dbReference>